<dbReference type="SUPFAM" id="SSF52440">
    <property type="entry name" value="PreATP-grasp domain"/>
    <property type="match status" value="1"/>
</dbReference>
<dbReference type="GO" id="GO:0009113">
    <property type="term" value="P:purine nucleobase biosynthetic process"/>
    <property type="evidence" value="ECO:0007669"/>
    <property type="project" value="InterPro"/>
</dbReference>
<keyword evidence="6 13" id="KW-0547">Nucleotide-binding</keyword>
<keyword evidence="16" id="KW-1185">Reference proteome</keyword>
<gene>
    <name evidence="12 15" type="primary">purD</name>
    <name evidence="15" type="ORF">EPH95_16845</name>
</gene>
<evidence type="ECO:0000256" key="6">
    <source>
        <dbReference type="ARBA" id="ARBA00022741"/>
    </source>
</evidence>
<comment type="catalytic activity">
    <reaction evidence="12">
        <text>5-phospho-beta-D-ribosylamine + glycine + ATP = N(1)-(5-phospho-beta-D-ribosyl)glycinamide + ADP + phosphate + H(+)</text>
        <dbReference type="Rhea" id="RHEA:17453"/>
        <dbReference type="ChEBI" id="CHEBI:15378"/>
        <dbReference type="ChEBI" id="CHEBI:30616"/>
        <dbReference type="ChEBI" id="CHEBI:43474"/>
        <dbReference type="ChEBI" id="CHEBI:57305"/>
        <dbReference type="ChEBI" id="CHEBI:58681"/>
        <dbReference type="ChEBI" id="CHEBI:143788"/>
        <dbReference type="ChEBI" id="CHEBI:456216"/>
        <dbReference type="EC" id="6.3.4.13"/>
    </reaction>
</comment>
<keyword evidence="8 13" id="KW-0067">ATP-binding</keyword>
<evidence type="ECO:0000313" key="16">
    <source>
        <dbReference type="Proteomes" id="UP000319756"/>
    </source>
</evidence>
<sequence length="420" mass="44637">MNVLVVGSGGREHVLAWKLNTSPTVDRVYVAPGNPGMDHVAERLPVNATDGEALAAAAKKHGVELTVIGPEASLLAGVADVLDREGLNVFGPKKDAARIEGSKSFAKDIMKRYGIPTAAYAVFADYEEACAYVKDKGAPIVVKADGLAAGKGVTVAMTMQEAFDALADVLLDNAFGSGAKVVLEEYLQGEEISLMALVNGDTVLPLEESQDHKRIYDNGEGSNTGGMGAYSPVSHVGTEVVEEAVDAVLRPAAAAMVTEGVPFTGVLYAGLMLTEDGPKVIEFNARFGDPEAQVILPRLEDDLSAVLMDVLDHREVELSWKPDAMLGVVAAANGYPGSYQKGLPVPGDMTFDVEDSIIFYAGVDGKRNELRSSGGRVFLLASFGETIETAQNKVYERLDALNLEGYHYRKDIGSRGVKVE</sequence>
<dbReference type="InterPro" id="IPR020562">
    <property type="entry name" value="PRibGlycinamide_synth_N"/>
</dbReference>
<dbReference type="NCBIfam" id="TIGR00877">
    <property type="entry name" value="purD"/>
    <property type="match status" value="1"/>
</dbReference>
<dbReference type="GO" id="GO:0046872">
    <property type="term" value="F:metal ion binding"/>
    <property type="evidence" value="ECO:0007669"/>
    <property type="project" value="InterPro"/>
</dbReference>
<dbReference type="Gene3D" id="3.40.50.20">
    <property type="match status" value="1"/>
</dbReference>
<evidence type="ECO:0000256" key="10">
    <source>
        <dbReference type="ARBA" id="ARBA00042242"/>
    </source>
</evidence>
<dbReference type="InterPro" id="IPR013815">
    <property type="entry name" value="ATP_grasp_subdomain_1"/>
</dbReference>
<accession>A0A514LL98</accession>
<name>A0A514LL98_9BACI</name>
<evidence type="ECO:0000256" key="1">
    <source>
        <dbReference type="ARBA" id="ARBA00001936"/>
    </source>
</evidence>
<dbReference type="SMART" id="SM01209">
    <property type="entry name" value="GARS_A"/>
    <property type="match status" value="1"/>
</dbReference>
<evidence type="ECO:0000256" key="12">
    <source>
        <dbReference type="HAMAP-Rule" id="MF_00138"/>
    </source>
</evidence>
<evidence type="ECO:0000313" key="15">
    <source>
        <dbReference type="EMBL" id="QDI92644.1"/>
    </source>
</evidence>
<protein>
    <recommendedName>
        <fullName evidence="4 12">Phosphoribosylamine--glycine ligase</fullName>
        <ecNumber evidence="4 12">6.3.4.13</ecNumber>
    </recommendedName>
    <alternativeName>
        <fullName evidence="12">GARS</fullName>
    </alternativeName>
    <alternativeName>
        <fullName evidence="10 12">Glycinamide ribonucleotide synthetase</fullName>
    </alternativeName>
    <alternativeName>
        <fullName evidence="11 12">Phosphoribosylglycinamide synthetase</fullName>
    </alternativeName>
</protein>
<evidence type="ECO:0000256" key="4">
    <source>
        <dbReference type="ARBA" id="ARBA00013255"/>
    </source>
</evidence>
<evidence type="ECO:0000256" key="13">
    <source>
        <dbReference type="PROSITE-ProRule" id="PRU00409"/>
    </source>
</evidence>
<dbReference type="Gene3D" id="3.30.1490.20">
    <property type="entry name" value="ATP-grasp fold, A domain"/>
    <property type="match status" value="1"/>
</dbReference>
<dbReference type="KEGG" id="sale:EPH95_16845"/>
<dbReference type="PROSITE" id="PS00184">
    <property type="entry name" value="GARS"/>
    <property type="match status" value="1"/>
</dbReference>
<dbReference type="PROSITE" id="PS50975">
    <property type="entry name" value="ATP_GRASP"/>
    <property type="match status" value="1"/>
</dbReference>
<dbReference type="FunFam" id="3.30.1490.20:FF:000006">
    <property type="entry name" value="phosphoribosylamine--glycine ligase, chloroplastic-like"/>
    <property type="match status" value="1"/>
</dbReference>
<comment type="cofactor">
    <cofactor evidence="1">
        <name>Mn(2+)</name>
        <dbReference type="ChEBI" id="CHEBI:29035"/>
    </cofactor>
</comment>
<dbReference type="EMBL" id="CP035485">
    <property type="protein sequence ID" value="QDI92644.1"/>
    <property type="molecule type" value="Genomic_DNA"/>
</dbReference>
<dbReference type="HAMAP" id="MF_00138">
    <property type="entry name" value="GARS"/>
    <property type="match status" value="1"/>
</dbReference>
<dbReference type="SUPFAM" id="SSF51246">
    <property type="entry name" value="Rudiment single hybrid motif"/>
    <property type="match status" value="1"/>
</dbReference>
<dbReference type="SUPFAM" id="SSF56059">
    <property type="entry name" value="Glutathione synthetase ATP-binding domain-like"/>
    <property type="match status" value="1"/>
</dbReference>
<evidence type="ECO:0000256" key="3">
    <source>
        <dbReference type="ARBA" id="ARBA00005174"/>
    </source>
</evidence>
<dbReference type="Pfam" id="PF02844">
    <property type="entry name" value="GARS_N"/>
    <property type="match status" value="1"/>
</dbReference>
<dbReference type="Pfam" id="PF02843">
    <property type="entry name" value="GARS_C"/>
    <property type="match status" value="1"/>
</dbReference>
<reference evidence="16" key="1">
    <citation type="submission" date="2019-01" db="EMBL/GenBank/DDBJ databases">
        <title>Genomic analysis of Salicibibacter sp. NKC3-5.</title>
        <authorList>
            <person name="Oh Y.J."/>
        </authorList>
    </citation>
    <scope>NUCLEOTIDE SEQUENCE [LARGE SCALE GENOMIC DNA]</scope>
    <source>
        <strain evidence="16">NKC3-5</strain>
    </source>
</reference>
<dbReference type="InterPro" id="IPR020561">
    <property type="entry name" value="PRibGlycinamid_synth_ATP-grasp"/>
</dbReference>
<dbReference type="InterPro" id="IPR020560">
    <property type="entry name" value="PRibGlycinamide_synth_C-dom"/>
</dbReference>
<evidence type="ECO:0000256" key="5">
    <source>
        <dbReference type="ARBA" id="ARBA00022598"/>
    </source>
</evidence>
<dbReference type="GO" id="GO:0006189">
    <property type="term" value="P:'de novo' IMP biosynthetic process"/>
    <property type="evidence" value="ECO:0007669"/>
    <property type="project" value="UniProtKB-UniRule"/>
</dbReference>
<dbReference type="PANTHER" id="PTHR43472:SF1">
    <property type="entry name" value="PHOSPHORIBOSYLAMINE--GLYCINE LIGASE, CHLOROPLASTIC"/>
    <property type="match status" value="1"/>
</dbReference>
<keyword evidence="5 12" id="KW-0436">Ligase</keyword>
<dbReference type="Gene3D" id="3.30.470.20">
    <property type="entry name" value="ATP-grasp fold, B domain"/>
    <property type="match status" value="1"/>
</dbReference>
<evidence type="ECO:0000256" key="11">
    <source>
        <dbReference type="ARBA" id="ARBA00042864"/>
    </source>
</evidence>
<keyword evidence="7 12" id="KW-0658">Purine biosynthesis</keyword>
<evidence type="ECO:0000259" key="14">
    <source>
        <dbReference type="PROSITE" id="PS50975"/>
    </source>
</evidence>
<dbReference type="EC" id="6.3.4.13" evidence="4 12"/>
<dbReference type="InterPro" id="IPR016185">
    <property type="entry name" value="PreATP-grasp_dom_sf"/>
</dbReference>
<dbReference type="Gene3D" id="3.90.600.10">
    <property type="entry name" value="Phosphoribosylglycinamide synthetase, C-terminal domain"/>
    <property type="match status" value="1"/>
</dbReference>
<dbReference type="InterPro" id="IPR020559">
    <property type="entry name" value="PRibGlycinamide_synth_CS"/>
</dbReference>
<evidence type="ECO:0000256" key="8">
    <source>
        <dbReference type="ARBA" id="ARBA00022840"/>
    </source>
</evidence>
<proteinExistence type="inferred from homology"/>
<dbReference type="InterPro" id="IPR011054">
    <property type="entry name" value="Rudment_hybrid_motif"/>
</dbReference>
<evidence type="ECO:0000256" key="7">
    <source>
        <dbReference type="ARBA" id="ARBA00022755"/>
    </source>
</evidence>
<dbReference type="Pfam" id="PF01071">
    <property type="entry name" value="GARS_A"/>
    <property type="match status" value="1"/>
</dbReference>
<organism evidence="15 16">
    <name type="scientific">Salicibibacter halophilus</name>
    <dbReference type="NCBI Taxonomy" id="2502791"/>
    <lineage>
        <taxon>Bacteria</taxon>
        <taxon>Bacillati</taxon>
        <taxon>Bacillota</taxon>
        <taxon>Bacilli</taxon>
        <taxon>Bacillales</taxon>
        <taxon>Bacillaceae</taxon>
        <taxon>Salicibibacter</taxon>
    </lineage>
</organism>
<dbReference type="SMART" id="SM01210">
    <property type="entry name" value="GARS_C"/>
    <property type="match status" value="1"/>
</dbReference>
<dbReference type="GO" id="GO:0005524">
    <property type="term" value="F:ATP binding"/>
    <property type="evidence" value="ECO:0007669"/>
    <property type="project" value="UniProtKB-UniRule"/>
</dbReference>
<dbReference type="UniPathway" id="UPA00074">
    <property type="reaction ID" value="UER00125"/>
</dbReference>
<comment type="cofactor">
    <cofactor evidence="2">
        <name>Mg(2+)</name>
        <dbReference type="ChEBI" id="CHEBI:18420"/>
    </cofactor>
</comment>
<dbReference type="AlphaFoldDB" id="A0A514LL98"/>
<evidence type="ECO:0000256" key="2">
    <source>
        <dbReference type="ARBA" id="ARBA00001946"/>
    </source>
</evidence>
<comment type="similarity">
    <text evidence="9 12">Belongs to the GARS family.</text>
</comment>
<dbReference type="RefSeq" id="WP_142091144.1">
    <property type="nucleotide sequence ID" value="NZ_CP035485.1"/>
</dbReference>
<dbReference type="OrthoDB" id="9807240at2"/>
<dbReference type="InterPro" id="IPR000115">
    <property type="entry name" value="PRibGlycinamide_synth"/>
</dbReference>
<dbReference type="InterPro" id="IPR011761">
    <property type="entry name" value="ATP-grasp"/>
</dbReference>
<comment type="pathway">
    <text evidence="3 12">Purine metabolism; IMP biosynthesis via de novo pathway; N(1)-(5-phospho-D-ribosyl)glycinamide from 5-phospho-alpha-D-ribose 1-diphosphate: step 2/2.</text>
</comment>
<evidence type="ECO:0000256" key="9">
    <source>
        <dbReference type="ARBA" id="ARBA00038345"/>
    </source>
</evidence>
<dbReference type="InterPro" id="IPR037123">
    <property type="entry name" value="PRibGlycinamide_synth_C_sf"/>
</dbReference>
<dbReference type="PANTHER" id="PTHR43472">
    <property type="entry name" value="PHOSPHORIBOSYLAMINE--GLYCINE LIGASE"/>
    <property type="match status" value="1"/>
</dbReference>
<feature type="domain" description="ATP-grasp" evidence="14">
    <location>
        <begin position="107"/>
        <end position="312"/>
    </location>
</feature>
<dbReference type="Proteomes" id="UP000319756">
    <property type="component" value="Chromosome"/>
</dbReference>
<dbReference type="GO" id="GO:0004637">
    <property type="term" value="F:phosphoribosylamine-glycine ligase activity"/>
    <property type="evidence" value="ECO:0007669"/>
    <property type="project" value="UniProtKB-UniRule"/>
</dbReference>